<reference evidence="2 3" key="1">
    <citation type="journal article" date="2011" name="Proc. Natl. Acad. Sci. U.S.A.">
        <title>Genome and transcriptome analyses of the mountain pine beetle-fungal symbiont Grosmannia clavigera, a lodgepole pine pathogen.</title>
        <authorList>
            <person name="DiGuistini S."/>
            <person name="Wang Y."/>
            <person name="Liao N.Y."/>
            <person name="Taylor G."/>
            <person name="Tanguay P."/>
            <person name="Feau N."/>
            <person name="Henrissat B."/>
            <person name="Chan S.K."/>
            <person name="Hesse-Orce U."/>
            <person name="Alamouti S.M."/>
            <person name="Tsui C.K.M."/>
            <person name="Docking R.T."/>
            <person name="Levasseur A."/>
            <person name="Haridas S."/>
            <person name="Robertson G."/>
            <person name="Birol I."/>
            <person name="Holt R.A."/>
            <person name="Marra M.A."/>
            <person name="Hamelin R.C."/>
            <person name="Hirst M."/>
            <person name="Jones S.J.M."/>
            <person name="Bohlmann J."/>
            <person name="Breuil C."/>
        </authorList>
    </citation>
    <scope>NUCLEOTIDE SEQUENCE [LARGE SCALE GENOMIC DNA]</scope>
    <source>
        <strain evidence="3">kw1407 / UAMH 11150</strain>
    </source>
</reference>
<gene>
    <name evidence="2" type="ORF">CMQ_1457</name>
</gene>
<dbReference type="GeneID" id="25974337"/>
<accession>F0XFE4</accession>
<evidence type="ECO:0000313" key="3">
    <source>
        <dbReference type="Proteomes" id="UP000007796"/>
    </source>
</evidence>
<evidence type="ECO:0000313" key="2">
    <source>
        <dbReference type="EMBL" id="EFX04529.1"/>
    </source>
</evidence>
<feature type="transmembrane region" description="Helical" evidence="1">
    <location>
        <begin position="88"/>
        <end position="107"/>
    </location>
</feature>
<dbReference type="GO" id="GO:0005628">
    <property type="term" value="C:prospore membrane"/>
    <property type="evidence" value="ECO:0007669"/>
    <property type="project" value="TreeGrafter"/>
</dbReference>
<protein>
    <submittedName>
        <fullName evidence="2">Uncharacterized protein</fullName>
    </submittedName>
</protein>
<dbReference type="Proteomes" id="UP000007796">
    <property type="component" value="Unassembled WGS sequence"/>
</dbReference>
<evidence type="ECO:0000256" key="1">
    <source>
        <dbReference type="SAM" id="Phobius"/>
    </source>
</evidence>
<keyword evidence="1" id="KW-0472">Membrane</keyword>
<dbReference type="AlphaFoldDB" id="F0XFE4"/>
<dbReference type="STRING" id="655863.F0XFE4"/>
<dbReference type="PANTHER" id="PTHR34292:SF1">
    <property type="entry name" value="OUTER SPORE WALL PROTEIN RRT8"/>
    <property type="match status" value="1"/>
</dbReference>
<name>F0XFE4_GROCL</name>
<keyword evidence="1" id="KW-0812">Transmembrane</keyword>
<dbReference type="EMBL" id="GL629765">
    <property type="protein sequence ID" value="EFX04529.1"/>
    <property type="molecule type" value="Genomic_DNA"/>
</dbReference>
<dbReference type="OrthoDB" id="2107885at2759"/>
<dbReference type="GO" id="GO:0005811">
    <property type="term" value="C:lipid droplet"/>
    <property type="evidence" value="ECO:0007669"/>
    <property type="project" value="TreeGrafter"/>
</dbReference>
<dbReference type="PANTHER" id="PTHR34292">
    <property type="entry name" value="OUTER SPORE WALL PROTEIN LDS1"/>
    <property type="match status" value="1"/>
</dbReference>
<dbReference type="InterPro" id="IPR052786">
    <property type="entry name" value="Spore_wall_assembly"/>
</dbReference>
<keyword evidence="3" id="KW-1185">Reference proteome</keyword>
<proteinExistence type="predicted"/>
<sequence length="311" mass="34735">MADVPTMNAGVPEPFERLGSRLHRAVHAAHFPLYGIYYFVRRPFFYPLFIGRLLPLSIISFLVYLLLFAFAFLPQFAFLAIFHGWGAWFNAIVLVLGEGLVIIQGLFEGFFVDECRVDVFDIGLQATLIDQGCIGLVAPQRLLTPDAPNPVRMLGQPTASAAYQPWSIVQIAELAVCLPLNLIPYVGTPAFILITGTRLGKLSQYRWYKLRGLTRKERQREIRTRIWDYTWFGSVAMILELIPIFSFFFLLTSAAAAALWVAEMEKRVPSFVASDTSAPTVQAANFAEAVQSTSVPGSETAAAVHYEDNFV</sequence>
<dbReference type="GO" id="GO:0005619">
    <property type="term" value="C:ascospore wall"/>
    <property type="evidence" value="ECO:0007669"/>
    <property type="project" value="TreeGrafter"/>
</dbReference>
<dbReference type="eggNOG" id="ENOG502SH72">
    <property type="taxonomic scope" value="Eukaryota"/>
</dbReference>
<feature type="transmembrane region" description="Helical" evidence="1">
    <location>
        <begin position="229"/>
        <end position="262"/>
    </location>
</feature>
<dbReference type="HOGENOM" id="CLU_062645_0_1_1"/>
<dbReference type="RefSeq" id="XP_014174011.1">
    <property type="nucleotide sequence ID" value="XM_014318536.1"/>
</dbReference>
<keyword evidence="1" id="KW-1133">Transmembrane helix</keyword>
<organism evidence="3">
    <name type="scientific">Grosmannia clavigera (strain kw1407 / UAMH 11150)</name>
    <name type="common">Blue stain fungus</name>
    <name type="synonym">Graphiocladiella clavigera</name>
    <dbReference type="NCBI Taxonomy" id="655863"/>
    <lineage>
        <taxon>Eukaryota</taxon>
        <taxon>Fungi</taxon>
        <taxon>Dikarya</taxon>
        <taxon>Ascomycota</taxon>
        <taxon>Pezizomycotina</taxon>
        <taxon>Sordariomycetes</taxon>
        <taxon>Sordariomycetidae</taxon>
        <taxon>Ophiostomatales</taxon>
        <taxon>Ophiostomataceae</taxon>
        <taxon>Leptographium</taxon>
    </lineage>
</organism>
<dbReference type="InParanoid" id="F0XFE4"/>